<proteinExistence type="predicted"/>
<name>A0A8H4AZZ6_GIGMA</name>
<comment type="caution">
    <text evidence="1">The sequence shown here is derived from an EMBL/GenBank/DDBJ whole genome shotgun (WGS) entry which is preliminary data.</text>
</comment>
<dbReference type="Proteomes" id="UP000439903">
    <property type="component" value="Unassembled WGS sequence"/>
</dbReference>
<evidence type="ECO:0000313" key="2">
    <source>
        <dbReference type="Proteomes" id="UP000439903"/>
    </source>
</evidence>
<dbReference type="AlphaFoldDB" id="A0A8H4AZZ6"/>
<keyword evidence="2" id="KW-1185">Reference proteome</keyword>
<reference evidence="1 2" key="1">
    <citation type="journal article" date="2019" name="Environ. Microbiol.">
        <title>At the nexus of three kingdoms: the genome of the mycorrhizal fungus Gigaspora margarita provides insights into plant, endobacterial and fungal interactions.</title>
        <authorList>
            <person name="Venice F."/>
            <person name="Ghignone S."/>
            <person name="Salvioli di Fossalunga A."/>
            <person name="Amselem J."/>
            <person name="Novero M."/>
            <person name="Xianan X."/>
            <person name="Sedzielewska Toro K."/>
            <person name="Morin E."/>
            <person name="Lipzen A."/>
            <person name="Grigoriev I.V."/>
            <person name="Henrissat B."/>
            <person name="Martin F.M."/>
            <person name="Bonfante P."/>
        </authorList>
    </citation>
    <scope>NUCLEOTIDE SEQUENCE [LARGE SCALE GENOMIC DNA]</scope>
    <source>
        <strain evidence="1 2">BEG34</strain>
    </source>
</reference>
<evidence type="ECO:0000313" key="1">
    <source>
        <dbReference type="EMBL" id="KAF0548840.1"/>
    </source>
</evidence>
<protein>
    <submittedName>
        <fullName evidence="1">Uncharacterized protein</fullName>
    </submittedName>
</protein>
<sequence>MSNELLADQNENLLPTVLNKKTLHAIAYNRPYNILTEWTFELSSATILAPTPGMEFKLWDHIDRYLDAYCNSQKFSKVIYGAEYDNGL</sequence>
<dbReference type="OrthoDB" id="10552063at2759"/>
<organism evidence="1 2">
    <name type="scientific">Gigaspora margarita</name>
    <dbReference type="NCBI Taxonomy" id="4874"/>
    <lineage>
        <taxon>Eukaryota</taxon>
        <taxon>Fungi</taxon>
        <taxon>Fungi incertae sedis</taxon>
        <taxon>Mucoromycota</taxon>
        <taxon>Glomeromycotina</taxon>
        <taxon>Glomeromycetes</taxon>
        <taxon>Diversisporales</taxon>
        <taxon>Gigasporaceae</taxon>
        <taxon>Gigaspora</taxon>
    </lineage>
</organism>
<dbReference type="EMBL" id="WTPW01000094">
    <property type="protein sequence ID" value="KAF0548840.1"/>
    <property type="molecule type" value="Genomic_DNA"/>
</dbReference>
<accession>A0A8H4AZZ6</accession>
<gene>
    <name evidence="1" type="ORF">F8M41_025693</name>
</gene>